<evidence type="ECO:0000256" key="5">
    <source>
        <dbReference type="SAM" id="Phobius"/>
    </source>
</evidence>
<dbReference type="GO" id="GO:0004930">
    <property type="term" value="F:G protein-coupled receptor activity"/>
    <property type="evidence" value="ECO:0007669"/>
    <property type="project" value="InterPro"/>
</dbReference>
<keyword evidence="4 5" id="KW-0472">Membrane</keyword>
<evidence type="ECO:0000256" key="3">
    <source>
        <dbReference type="ARBA" id="ARBA00022989"/>
    </source>
</evidence>
<evidence type="ECO:0000313" key="7">
    <source>
        <dbReference type="EMBL" id="KXN68856.1"/>
    </source>
</evidence>
<dbReference type="Gene3D" id="1.20.1070.10">
    <property type="entry name" value="Rhodopsin 7-helix transmembrane proteins"/>
    <property type="match status" value="1"/>
</dbReference>
<keyword evidence="2 5" id="KW-0812">Transmembrane</keyword>
<feature type="transmembrane region" description="Helical" evidence="5">
    <location>
        <begin position="97"/>
        <end position="123"/>
    </location>
</feature>
<dbReference type="EMBL" id="KQ964558">
    <property type="protein sequence ID" value="KXN68856.1"/>
    <property type="molecule type" value="Genomic_DNA"/>
</dbReference>
<feature type="transmembrane region" description="Helical" evidence="5">
    <location>
        <begin position="155"/>
        <end position="175"/>
    </location>
</feature>
<organism evidence="7 8">
    <name type="scientific">Conidiobolus coronatus (strain ATCC 28846 / CBS 209.66 / NRRL 28638)</name>
    <name type="common">Delacroixia coronata</name>
    <dbReference type="NCBI Taxonomy" id="796925"/>
    <lineage>
        <taxon>Eukaryota</taxon>
        <taxon>Fungi</taxon>
        <taxon>Fungi incertae sedis</taxon>
        <taxon>Zoopagomycota</taxon>
        <taxon>Entomophthoromycotina</taxon>
        <taxon>Entomophthoromycetes</taxon>
        <taxon>Entomophthorales</taxon>
        <taxon>Ancylistaceae</taxon>
        <taxon>Conidiobolus</taxon>
    </lineage>
</organism>
<feature type="domain" description="G-protein coupled receptors family 1 profile" evidence="6">
    <location>
        <begin position="1"/>
        <end position="210"/>
    </location>
</feature>
<dbReference type="InterPro" id="IPR017452">
    <property type="entry name" value="GPCR_Rhodpsn_7TM"/>
</dbReference>
<dbReference type="Pfam" id="PF00001">
    <property type="entry name" value="7tm_1"/>
    <property type="match status" value="1"/>
</dbReference>
<dbReference type="AlphaFoldDB" id="A0A137P1A8"/>
<reference evidence="7 8" key="1">
    <citation type="journal article" date="2015" name="Genome Biol. Evol.">
        <title>Phylogenomic analyses indicate that early fungi evolved digesting cell walls of algal ancestors of land plants.</title>
        <authorList>
            <person name="Chang Y."/>
            <person name="Wang S."/>
            <person name="Sekimoto S."/>
            <person name="Aerts A.L."/>
            <person name="Choi C."/>
            <person name="Clum A."/>
            <person name="LaButti K.M."/>
            <person name="Lindquist E.A."/>
            <person name="Yee Ngan C."/>
            <person name="Ohm R.A."/>
            <person name="Salamov A.A."/>
            <person name="Grigoriev I.V."/>
            <person name="Spatafora J.W."/>
            <person name="Berbee M.L."/>
        </authorList>
    </citation>
    <scope>NUCLEOTIDE SEQUENCE [LARGE SCALE GENOMIC DNA]</scope>
    <source>
        <strain evidence="7 8">NRRL 28638</strain>
    </source>
</reference>
<evidence type="ECO:0000256" key="1">
    <source>
        <dbReference type="ARBA" id="ARBA00004370"/>
    </source>
</evidence>
<feature type="transmembrane region" description="Helical" evidence="5">
    <location>
        <begin position="53"/>
        <end position="73"/>
    </location>
</feature>
<protein>
    <recommendedName>
        <fullName evidence="6">G-protein coupled receptors family 1 profile domain-containing protein</fullName>
    </recommendedName>
</protein>
<keyword evidence="3 5" id="KW-1133">Transmembrane helix</keyword>
<dbReference type="SUPFAM" id="SSF81321">
    <property type="entry name" value="Family A G protein-coupled receptor-like"/>
    <property type="match status" value="1"/>
</dbReference>
<gene>
    <name evidence="7" type="ORF">CONCODRAFT_8820</name>
</gene>
<dbReference type="Proteomes" id="UP000070444">
    <property type="component" value="Unassembled WGS sequence"/>
</dbReference>
<keyword evidence="8" id="KW-1185">Reference proteome</keyword>
<dbReference type="InterPro" id="IPR000276">
    <property type="entry name" value="GPCR_Rhodpsn"/>
</dbReference>
<comment type="subcellular location">
    <subcellularLocation>
        <location evidence="1">Membrane</location>
    </subcellularLocation>
</comment>
<evidence type="ECO:0000259" key="6">
    <source>
        <dbReference type="PROSITE" id="PS50262"/>
    </source>
</evidence>
<evidence type="ECO:0000313" key="8">
    <source>
        <dbReference type="Proteomes" id="UP000070444"/>
    </source>
</evidence>
<proteinExistence type="predicted"/>
<accession>A0A137P1A8</accession>
<sequence length="241" mass="27441">MSSGYLKPGTSQCLIYSFVVNSSNRIEIFTVGFLALMRYLISCHNIELKAKIWLISYGIVIAPIFSLYLFPLVTGDANPLPSMLFCAPFLKPTPSTFVLSLINPFIFIIPCWISTFCYFVIGIKAYKKLNNMKKEAVATNDTFLINIIKKQKLNLIFQLGVVFTVFNFCFMPVYVTVIMRVIKGYKIPPISDAIMGEIIEISRAIDPIITLIFQPDLNHEFKVFLTKLMANIKSFVKKLFK</sequence>
<feature type="transmembrane region" description="Helical" evidence="5">
    <location>
        <begin position="24"/>
        <end position="41"/>
    </location>
</feature>
<evidence type="ECO:0000256" key="2">
    <source>
        <dbReference type="ARBA" id="ARBA00022692"/>
    </source>
</evidence>
<dbReference type="GO" id="GO:0016020">
    <property type="term" value="C:membrane"/>
    <property type="evidence" value="ECO:0007669"/>
    <property type="project" value="UniProtKB-SubCell"/>
</dbReference>
<evidence type="ECO:0000256" key="4">
    <source>
        <dbReference type="ARBA" id="ARBA00023136"/>
    </source>
</evidence>
<dbReference type="PROSITE" id="PS50262">
    <property type="entry name" value="G_PROTEIN_RECEP_F1_2"/>
    <property type="match status" value="1"/>
</dbReference>
<name>A0A137P1A8_CONC2</name>